<dbReference type="PROSITE" id="PS00922">
    <property type="entry name" value="TRANSGLYCOSYLASE"/>
    <property type="match status" value="1"/>
</dbReference>
<sequence>MRHRFYFMLVGTLAVLLAFNLSCSPTPKKTTVPKASERIRVEENNPAPEAAQPQAAASSGETNQAAAESPKTEPEIQDSPAQTEEVYSLIQEAQVALEKGELDRALNLLDQAYSVLLRIEAPPDSDLYQEKNDLRIMLVQKIQQVYAFRLPAPISNHKTIPLVENNWVEREIKGFQTVEKKFFEEAYRRAGLYRPMIMEELKKAGLPEELSWLPLIESGYKPRALSRARALGLWQFIASTGYRYGLKRDKFIDERMDPVKSTRAAIRYLQELHDFFGDWSTAIAAYNCGEIRVQNVIRAQKIDYLDNFWDLFANLPYETARYVPRFIATLLIIENPEKYGFSLPQPEPALAYETVIIQKPTRLSQLASRLGLNQDLLVQLNPELRHDSTPNYEYELRVPPGYAEQTAACLAELPSWIPPEAVFGWHTVRPGETLGLIARRYRTTVQAIVRLNNLKSARLIYPGQRLKIPGRAQGLTPAEDDGGTAPASQVQGPAGNENLTYVVKAGDTLYQLSRSFGISVDKIKKDNNLSSDVLVPGQKLVIKTN</sequence>
<dbReference type="AlphaFoldDB" id="A0A3E2BMP5"/>
<evidence type="ECO:0000313" key="6">
    <source>
        <dbReference type="Proteomes" id="UP000257323"/>
    </source>
</evidence>
<comment type="similarity">
    <text evidence="1">Belongs to the transglycosylase Slt family.</text>
</comment>
<feature type="compositionally biased region" description="Low complexity" evidence="2">
    <location>
        <begin position="44"/>
        <end position="57"/>
    </location>
</feature>
<dbReference type="InterPro" id="IPR000189">
    <property type="entry name" value="Transglyc_AS"/>
</dbReference>
<reference evidence="5 6" key="1">
    <citation type="submission" date="2018-08" db="EMBL/GenBank/DDBJ databases">
        <title>Genome analysis of the thermophilic bacterium of the candidate phylum Aminicenantes from deep subsurface aquifer revealed its physiology and ecological role.</title>
        <authorList>
            <person name="Kadnikov V.V."/>
            <person name="Mardanov A.V."/>
            <person name="Beletsky A.V."/>
            <person name="Karnachuk O.V."/>
            <person name="Ravin N.V."/>
        </authorList>
    </citation>
    <scope>NUCLEOTIDE SEQUENCE [LARGE SCALE GENOMIC DNA]</scope>
    <source>
        <strain evidence="5">BY38</strain>
    </source>
</reference>
<feature type="chain" id="PRO_5017807469" evidence="3">
    <location>
        <begin position="25"/>
        <end position="545"/>
    </location>
</feature>
<dbReference type="InterPro" id="IPR018392">
    <property type="entry name" value="LysM"/>
</dbReference>
<dbReference type="GO" id="GO:0008932">
    <property type="term" value="F:lytic endotransglycosylase activity"/>
    <property type="evidence" value="ECO:0007669"/>
    <property type="project" value="TreeGrafter"/>
</dbReference>
<feature type="region of interest" description="Disordered" evidence="2">
    <location>
        <begin position="27"/>
        <end position="83"/>
    </location>
</feature>
<name>A0A3E2BMP5_9BACT</name>
<dbReference type="InterPro" id="IPR008258">
    <property type="entry name" value="Transglycosylase_SLT_dom_1"/>
</dbReference>
<evidence type="ECO:0000256" key="1">
    <source>
        <dbReference type="ARBA" id="ARBA00007734"/>
    </source>
</evidence>
<dbReference type="EMBL" id="QUAH01000006">
    <property type="protein sequence ID" value="RFT15886.1"/>
    <property type="molecule type" value="Genomic_DNA"/>
</dbReference>
<evidence type="ECO:0000256" key="3">
    <source>
        <dbReference type="SAM" id="SignalP"/>
    </source>
</evidence>
<evidence type="ECO:0000313" key="5">
    <source>
        <dbReference type="EMBL" id="RFT15886.1"/>
    </source>
</evidence>
<proteinExistence type="inferred from homology"/>
<dbReference type="CDD" id="cd00118">
    <property type="entry name" value="LysM"/>
    <property type="match status" value="2"/>
</dbReference>
<feature type="domain" description="LysM" evidence="4">
    <location>
        <begin position="499"/>
        <end position="542"/>
    </location>
</feature>
<dbReference type="PROSITE" id="PS51782">
    <property type="entry name" value="LYSM"/>
    <property type="match status" value="2"/>
</dbReference>
<dbReference type="GO" id="GO:0016020">
    <property type="term" value="C:membrane"/>
    <property type="evidence" value="ECO:0007669"/>
    <property type="project" value="InterPro"/>
</dbReference>
<dbReference type="Gene3D" id="3.10.350.10">
    <property type="entry name" value="LysM domain"/>
    <property type="match status" value="2"/>
</dbReference>
<dbReference type="InterPro" id="IPR023346">
    <property type="entry name" value="Lysozyme-like_dom_sf"/>
</dbReference>
<accession>A0A3E2BMP5</accession>
<dbReference type="Pfam" id="PF01464">
    <property type="entry name" value="SLT"/>
    <property type="match status" value="1"/>
</dbReference>
<organism evidence="5 6">
    <name type="scientific">Candidatus Saccharicenans subterraneus</name>
    <dbReference type="NCBI Taxonomy" id="2508984"/>
    <lineage>
        <taxon>Bacteria</taxon>
        <taxon>Candidatus Aminicenantota</taxon>
        <taxon>Candidatus Aminicenantia</taxon>
        <taxon>Candidatus Aminicenantales</taxon>
        <taxon>Candidatus Saccharicenantaceae</taxon>
        <taxon>Candidatus Saccharicenans</taxon>
    </lineage>
</organism>
<dbReference type="Proteomes" id="UP000257323">
    <property type="component" value="Unassembled WGS sequence"/>
</dbReference>
<dbReference type="SUPFAM" id="SSF54106">
    <property type="entry name" value="LysM domain"/>
    <property type="match status" value="2"/>
</dbReference>
<evidence type="ECO:0000256" key="2">
    <source>
        <dbReference type="SAM" id="MobiDB-lite"/>
    </source>
</evidence>
<dbReference type="PANTHER" id="PTHR33734:SF22">
    <property type="entry name" value="MEMBRANE-BOUND LYTIC MUREIN TRANSGLYCOSYLASE D"/>
    <property type="match status" value="1"/>
</dbReference>
<dbReference type="InterPro" id="IPR036779">
    <property type="entry name" value="LysM_dom_sf"/>
</dbReference>
<feature type="signal peptide" evidence="3">
    <location>
        <begin position="1"/>
        <end position="24"/>
    </location>
</feature>
<comment type="caution">
    <text evidence="5">The sequence shown here is derived from an EMBL/GenBank/DDBJ whole genome shotgun (WGS) entry which is preliminary data.</text>
</comment>
<feature type="domain" description="LysM" evidence="4">
    <location>
        <begin position="424"/>
        <end position="468"/>
    </location>
</feature>
<dbReference type="Gene3D" id="1.10.530.10">
    <property type="match status" value="1"/>
</dbReference>
<dbReference type="SMART" id="SM00257">
    <property type="entry name" value="LysM"/>
    <property type="match status" value="2"/>
</dbReference>
<protein>
    <submittedName>
        <fullName evidence="5">Membrane-bound lytic murein transglycosylase D</fullName>
    </submittedName>
</protein>
<gene>
    <name evidence="5" type="ORF">OP8BY_2284</name>
</gene>
<evidence type="ECO:0000259" key="4">
    <source>
        <dbReference type="PROSITE" id="PS51782"/>
    </source>
</evidence>
<dbReference type="Pfam" id="PF01476">
    <property type="entry name" value="LysM"/>
    <property type="match status" value="2"/>
</dbReference>
<dbReference type="SUPFAM" id="SSF53955">
    <property type="entry name" value="Lysozyme-like"/>
    <property type="match status" value="1"/>
</dbReference>
<dbReference type="CDD" id="cd16894">
    <property type="entry name" value="MltD-like"/>
    <property type="match status" value="1"/>
</dbReference>
<dbReference type="PANTHER" id="PTHR33734">
    <property type="entry name" value="LYSM DOMAIN-CONTAINING GPI-ANCHORED PROTEIN 2"/>
    <property type="match status" value="1"/>
</dbReference>
<dbReference type="GO" id="GO:0000270">
    <property type="term" value="P:peptidoglycan metabolic process"/>
    <property type="evidence" value="ECO:0007669"/>
    <property type="project" value="InterPro"/>
</dbReference>
<feature type="region of interest" description="Disordered" evidence="2">
    <location>
        <begin position="470"/>
        <end position="493"/>
    </location>
</feature>
<keyword evidence="3" id="KW-0732">Signal</keyword>